<accession>A0A6G1LIH3</accession>
<proteinExistence type="predicted"/>
<feature type="region of interest" description="Disordered" evidence="1">
    <location>
        <begin position="1"/>
        <end position="32"/>
    </location>
</feature>
<organism evidence="2 3">
    <name type="scientific">Teratosphaeria nubilosa</name>
    <dbReference type="NCBI Taxonomy" id="161662"/>
    <lineage>
        <taxon>Eukaryota</taxon>
        <taxon>Fungi</taxon>
        <taxon>Dikarya</taxon>
        <taxon>Ascomycota</taxon>
        <taxon>Pezizomycotina</taxon>
        <taxon>Dothideomycetes</taxon>
        <taxon>Dothideomycetidae</taxon>
        <taxon>Mycosphaerellales</taxon>
        <taxon>Teratosphaeriaceae</taxon>
        <taxon>Teratosphaeria</taxon>
    </lineage>
</organism>
<sequence length="184" mass="20287">SHLKSPQRRPDHQRTTTAPSNRPADRITCTLDPSSTTTPPCIFDPTLNGWIPPACHNTPLATSALRNDTLLARLQAAGPFQWYTDLDHSIPISTADLPAYLTSPEGNMTAHTIEKWHVAHCLYVWRLGNEALRRAAEGERGVYVNARVLSEEHVGHCNEVVASQGYRVGAKAVVQFGVNECVRI</sequence>
<keyword evidence="3" id="KW-1185">Reference proteome</keyword>
<evidence type="ECO:0000313" key="2">
    <source>
        <dbReference type="EMBL" id="KAF2772218.1"/>
    </source>
</evidence>
<dbReference type="PANTHER" id="PTHR35896:SF3">
    <property type="entry name" value="MAJOR FACILITATOR SUPERFAMILY TRANSPORTER"/>
    <property type="match status" value="1"/>
</dbReference>
<name>A0A6G1LIH3_9PEZI</name>
<dbReference type="Proteomes" id="UP000799436">
    <property type="component" value="Unassembled WGS sequence"/>
</dbReference>
<feature type="non-terminal residue" evidence="2">
    <location>
        <position position="1"/>
    </location>
</feature>
<evidence type="ECO:0000256" key="1">
    <source>
        <dbReference type="SAM" id="MobiDB-lite"/>
    </source>
</evidence>
<reference evidence="2" key="1">
    <citation type="journal article" date="2020" name="Stud. Mycol.">
        <title>101 Dothideomycetes genomes: a test case for predicting lifestyles and emergence of pathogens.</title>
        <authorList>
            <person name="Haridas S."/>
            <person name="Albert R."/>
            <person name="Binder M."/>
            <person name="Bloem J."/>
            <person name="Labutti K."/>
            <person name="Salamov A."/>
            <person name="Andreopoulos B."/>
            <person name="Baker S."/>
            <person name="Barry K."/>
            <person name="Bills G."/>
            <person name="Bluhm B."/>
            <person name="Cannon C."/>
            <person name="Castanera R."/>
            <person name="Culley D."/>
            <person name="Daum C."/>
            <person name="Ezra D."/>
            <person name="Gonzalez J."/>
            <person name="Henrissat B."/>
            <person name="Kuo A."/>
            <person name="Liang C."/>
            <person name="Lipzen A."/>
            <person name="Lutzoni F."/>
            <person name="Magnuson J."/>
            <person name="Mondo S."/>
            <person name="Nolan M."/>
            <person name="Ohm R."/>
            <person name="Pangilinan J."/>
            <person name="Park H.-J."/>
            <person name="Ramirez L."/>
            <person name="Alfaro M."/>
            <person name="Sun H."/>
            <person name="Tritt A."/>
            <person name="Yoshinaga Y."/>
            <person name="Zwiers L.-H."/>
            <person name="Turgeon B."/>
            <person name="Goodwin S."/>
            <person name="Spatafora J."/>
            <person name="Crous P."/>
            <person name="Grigoriev I."/>
        </authorList>
    </citation>
    <scope>NUCLEOTIDE SEQUENCE</scope>
    <source>
        <strain evidence="2">CBS 116005</strain>
    </source>
</reference>
<feature type="non-terminal residue" evidence="2">
    <location>
        <position position="184"/>
    </location>
</feature>
<dbReference type="PANTHER" id="PTHR35896">
    <property type="entry name" value="IG-LIKE DOMAIN-CONTAINING PROTEIN"/>
    <property type="match status" value="1"/>
</dbReference>
<protein>
    <submittedName>
        <fullName evidence="2">Uncharacterized protein</fullName>
    </submittedName>
</protein>
<dbReference type="OrthoDB" id="3501153at2759"/>
<dbReference type="EMBL" id="ML995816">
    <property type="protein sequence ID" value="KAF2772218.1"/>
    <property type="molecule type" value="Genomic_DNA"/>
</dbReference>
<dbReference type="InterPro" id="IPR053008">
    <property type="entry name" value="Phomopsin_biosynth_assoc"/>
</dbReference>
<dbReference type="AlphaFoldDB" id="A0A6G1LIH3"/>
<gene>
    <name evidence="2" type="ORF">EJ03DRAFT_245371</name>
</gene>
<evidence type="ECO:0000313" key="3">
    <source>
        <dbReference type="Proteomes" id="UP000799436"/>
    </source>
</evidence>